<keyword evidence="2" id="KW-0812">Transmembrane</keyword>
<feature type="region of interest" description="Disordered" evidence="1">
    <location>
        <begin position="1"/>
        <end position="42"/>
    </location>
</feature>
<dbReference type="Proteomes" id="UP001500622">
    <property type="component" value="Unassembled WGS sequence"/>
</dbReference>
<organism evidence="3 4">
    <name type="scientific">Georgenia halophila</name>
    <dbReference type="NCBI Taxonomy" id="620889"/>
    <lineage>
        <taxon>Bacteria</taxon>
        <taxon>Bacillati</taxon>
        <taxon>Actinomycetota</taxon>
        <taxon>Actinomycetes</taxon>
        <taxon>Micrococcales</taxon>
        <taxon>Bogoriellaceae</taxon>
        <taxon>Georgenia</taxon>
    </lineage>
</organism>
<keyword evidence="2" id="KW-0472">Membrane</keyword>
<evidence type="ECO:0000256" key="2">
    <source>
        <dbReference type="SAM" id="Phobius"/>
    </source>
</evidence>
<evidence type="ECO:0000313" key="4">
    <source>
        <dbReference type="Proteomes" id="UP001500622"/>
    </source>
</evidence>
<feature type="compositionally biased region" description="Low complexity" evidence="1">
    <location>
        <begin position="23"/>
        <end position="42"/>
    </location>
</feature>
<dbReference type="RefSeq" id="WP_345215343.1">
    <property type="nucleotide sequence ID" value="NZ_BAABGN010000002.1"/>
</dbReference>
<feature type="transmembrane region" description="Helical" evidence="2">
    <location>
        <begin position="80"/>
        <end position="104"/>
    </location>
</feature>
<dbReference type="EMBL" id="BAABGN010000002">
    <property type="protein sequence ID" value="GAA4419272.1"/>
    <property type="molecule type" value="Genomic_DNA"/>
</dbReference>
<protein>
    <recommendedName>
        <fullName evidence="5">DUF4190 domain-containing protein</fullName>
    </recommendedName>
</protein>
<comment type="caution">
    <text evidence="3">The sequence shown here is derived from an EMBL/GenBank/DDBJ whole genome shotgun (WGS) entry which is preliminary data.</text>
</comment>
<feature type="transmembrane region" description="Helical" evidence="2">
    <location>
        <begin position="48"/>
        <end position="68"/>
    </location>
</feature>
<evidence type="ECO:0000313" key="3">
    <source>
        <dbReference type="EMBL" id="GAA4419272.1"/>
    </source>
</evidence>
<sequence length="216" mass="21888">MSGGEAWAPPGRVDPPPREPGERAPAPVGAEGPDPAGAAPGGREPVSVAALVAGVLPTGPVAVVLGVIGLVRTRRRRGRIFAAVGLVLGLVWSGLAAVLLPAMLDPVVEDDASEVVVVPAVNMQRGNCVRDLPDGQVTDVTVVPCVQQHAAQVIAAGMLPEDVGTTTQADQAALFCREQLATLELDGGEPVTLVAAGGQVACLVEWPSEVTTDLVG</sequence>
<proteinExistence type="predicted"/>
<accession>A0ABP8L0N4</accession>
<keyword evidence="4" id="KW-1185">Reference proteome</keyword>
<keyword evidence="2" id="KW-1133">Transmembrane helix</keyword>
<name>A0ABP8L0N4_9MICO</name>
<reference evidence="4" key="1">
    <citation type="journal article" date="2019" name="Int. J. Syst. Evol. Microbiol.">
        <title>The Global Catalogue of Microorganisms (GCM) 10K type strain sequencing project: providing services to taxonomists for standard genome sequencing and annotation.</title>
        <authorList>
            <consortium name="The Broad Institute Genomics Platform"/>
            <consortium name="The Broad Institute Genome Sequencing Center for Infectious Disease"/>
            <person name="Wu L."/>
            <person name="Ma J."/>
        </authorList>
    </citation>
    <scope>NUCLEOTIDE SEQUENCE [LARGE SCALE GENOMIC DNA]</scope>
    <source>
        <strain evidence="4">JCM 17810</strain>
    </source>
</reference>
<gene>
    <name evidence="3" type="ORF">GCM10023169_09770</name>
</gene>
<evidence type="ECO:0008006" key="5">
    <source>
        <dbReference type="Google" id="ProtNLM"/>
    </source>
</evidence>
<evidence type="ECO:0000256" key="1">
    <source>
        <dbReference type="SAM" id="MobiDB-lite"/>
    </source>
</evidence>